<dbReference type="Pfam" id="PF00209">
    <property type="entry name" value="SNF"/>
    <property type="match status" value="1"/>
</dbReference>
<keyword evidence="7 10" id="KW-0472">Membrane</keyword>
<dbReference type="GO" id="GO:0015375">
    <property type="term" value="F:glycine:sodium symporter activity"/>
    <property type="evidence" value="ECO:0007669"/>
    <property type="project" value="TreeGrafter"/>
</dbReference>
<evidence type="ECO:0000256" key="1">
    <source>
        <dbReference type="ARBA" id="ARBA00004141"/>
    </source>
</evidence>
<accession>A0A9Q0S074</accession>
<feature type="transmembrane region" description="Helical" evidence="10">
    <location>
        <begin position="227"/>
        <end position="246"/>
    </location>
</feature>
<feature type="region of interest" description="Disordered" evidence="9">
    <location>
        <begin position="369"/>
        <end position="405"/>
    </location>
</feature>
<dbReference type="AlphaFoldDB" id="A0A9Q0S074"/>
<organism evidence="11 12">
    <name type="scientific">Pseudolycoriella hygida</name>
    <dbReference type="NCBI Taxonomy" id="35572"/>
    <lineage>
        <taxon>Eukaryota</taxon>
        <taxon>Metazoa</taxon>
        <taxon>Ecdysozoa</taxon>
        <taxon>Arthropoda</taxon>
        <taxon>Hexapoda</taxon>
        <taxon>Insecta</taxon>
        <taxon>Pterygota</taxon>
        <taxon>Neoptera</taxon>
        <taxon>Endopterygota</taxon>
        <taxon>Diptera</taxon>
        <taxon>Nematocera</taxon>
        <taxon>Sciaroidea</taxon>
        <taxon>Sciaridae</taxon>
        <taxon>Pseudolycoriella</taxon>
    </lineage>
</organism>
<feature type="transmembrane region" description="Helical" evidence="10">
    <location>
        <begin position="30"/>
        <end position="52"/>
    </location>
</feature>
<evidence type="ECO:0000256" key="7">
    <source>
        <dbReference type="ARBA" id="ARBA00023136"/>
    </source>
</evidence>
<keyword evidence="8" id="KW-0915">Sodium</keyword>
<dbReference type="PANTHER" id="PTHR11616:SF240">
    <property type="entry name" value="BLOATED TUBULES, ISOFORM B-RELATED"/>
    <property type="match status" value="1"/>
</dbReference>
<comment type="caution">
    <text evidence="11">The sequence shown here is derived from an EMBL/GenBank/DDBJ whole genome shotgun (WGS) entry which is preliminary data.</text>
</comment>
<dbReference type="OrthoDB" id="6581954at2759"/>
<dbReference type="InterPro" id="IPR037272">
    <property type="entry name" value="SNS_sf"/>
</dbReference>
<evidence type="ECO:0000313" key="12">
    <source>
        <dbReference type="Proteomes" id="UP001151699"/>
    </source>
</evidence>
<dbReference type="SUPFAM" id="SSF161070">
    <property type="entry name" value="SNF-like"/>
    <property type="match status" value="1"/>
</dbReference>
<evidence type="ECO:0000256" key="9">
    <source>
        <dbReference type="SAM" id="MobiDB-lite"/>
    </source>
</evidence>
<keyword evidence="3" id="KW-0813">Transport</keyword>
<reference evidence="11" key="1">
    <citation type="submission" date="2022-07" db="EMBL/GenBank/DDBJ databases">
        <authorList>
            <person name="Trinca V."/>
            <person name="Uliana J.V.C."/>
            <person name="Torres T.T."/>
            <person name="Ward R.J."/>
            <person name="Monesi N."/>
        </authorList>
    </citation>
    <scope>NUCLEOTIDE SEQUENCE</scope>
    <source>
        <strain evidence="11">HSMRA1968</strain>
        <tissue evidence="11">Whole embryos</tissue>
    </source>
</reference>
<proteinExistence type="inferred from homology"/>
<keyword evidence="4 10" id="KW-0812">Transmembrane</keyword>
<evidence type="ECO:0000256" key="8">
    <source>
        <dbReference type="PIRSR" id="PIRSR600175-1"/>
    </source>
</evidence>
<keyword evidence="12" id="KW-1185">Reference proteome</keyword>
<feature type="transmembrane region" description="Helical" evidence="10">
    <location>
        <begin position="147"/>
        <end position="170"/>
    </location>
</feature>
<comment type="similarity">
    <text evidence="2">Belongs to the sodium:neurotransmitter symporter (SNF) (TC 2.A.22) family.</text>
</comment>
<dbReference type="Proteomes" id="UP001151699">
    <property type="component" value="Chromosome B"/>
</dbReference>
<feature type="compositionally biased region" description="Polar residues" evidence="9">
    <location>
        <begin position="369"/>
        <end position="403"/>
    </location>
</feature>
<evidence type="ECO:0000313" key="11">
    <source>
        <dbReference type="EMBL" id="KAJ6640707.1"/>
    </source>
</evidence>
<dbReference type="GO" id="GO:0046872">
    <property type="term" value="F:metal ion binding"/>
    <property type="evidence" value="ECO:0007669"/>
    <property type="project" value="UniProtKB-KW"/>
</dbReference>
<feature type="binding site" evidence="8">
    <location>
        <position position="15"/>
    </location>
    <ligand>
        <name>Na(+)</name>
        <dbReference type="ChEBI" id="CHEBI:29101"/>
        <label>1</label>
    </ligand>
</feature>
<keyword evidence="8" id="KW-0479">Metal-binding</keyword>
<evidence type="ECO:0000256" key="10">
    <source>
        <dbReference type="SAM" id="Phobius"/>
    </source>
</evidence>
<dbReference type="EMBL" id="WJQU01000002">
    <property type="protein sequence ID" value="KAJ6640707.1"/>
    <property type="molecule type" value="Genomic_DNA"/>
</dbReference>
<keyword evidence="6 10" id="KW-1133">Transmembrane helix</keyword>
<feature type="transmembrane region" description="Helical" evidence="10">
    <location>
        <begin position="190"/>
        <end position="215"/>
    </location>
</feature>
<evidence type="ECO:0000256" key="4">
    <source>
        <dbReference type="ARBA" id="ARBA00022692"/>
    </source>
</evidence>
<evidence type="ECO:0000256" key="6">
    <source>
        <dbReference type="ARBA" id="ARBA00022989"/>
    </source>
</evidence>
<name>A0A9Q0S074_9DIPT</name>
<dbReference type="PROSITE" id="PS50267">
    <property type="entry name" value="NA_NEUROTRAN_SYMP_3"/>
    <property type="match status" value="1"/>
</dbReference>
<sequence>MGIILCLCLNITYANVVRFPRELERHGTAFLIPYLTILFLIGLPVVLFEIAIGQFLGQGSAHSWRASPIFKGASVIGRLSSWLSTIWISLQAGVAVVYIGELIFRSVPFSQCASKVSLQAESGYVAIVESGQECLNTYSSKTLRRSIVMIGFCTLILLVFQTGWSVTHFIGKNILIEVWPFRESSLLDSALWFSALLQVIYSTSIGFGVWPVITGKFLYKGDAVRTSVVYLCFNLFVVALSVSFFLTQYNNPKTTNSTILIPDMIREAAQPSKDWGPADPIVRHAWKQWRSVCEDTGQKDFTLRRRGTRDYTHSIKKGQYSRAKYGTQQNLRQGSTPGSSSPNYSGSVFEDSAIEEDVNSDKFQGYQSQVNGFANGTKPLRNSNGSRNTLTSEKNRRNTNISTDKVPVPKEHQKQFFYIHSANDSDYNNVSKVEIVTAPASQTNYRKPVAKNPLARVDRNPNYSAQVTVPDNRYGSFKRDGNNVDHICWRKFSVNSEEYSTEL</sequence>
<dbReference type="GO" id="GO:0005886">
    <property type="term" value="C:plasma membrane"/>
    <property type="evidence" value="ECO:0007669"/>
    <property type="project" value="TreeGrafter"/>
</dbReference>
<feature type="region of interest" description="Disordered" evidence="9">
    <location>
        <begin position="312"/>
        <end position="347"/>
    </location>
</feature>
<dbReference type="PANTHER" id="PTHR11616">
    <property type="entry name" value="SODIUM/CHLORIDE DEPENDENT TRANSPORTER"/>
    <property type="match status" value="1"/>
</dbReference>
<feature type="compositionally biased region" description="Polar residues" evidence="9">
    <location>
        <begin position="326"/>
        <end position="346"/>
    </location>
</feature>
<dbReference type="InterPro" id="IPR000175">
    <property type="entry name" value="Na/ntran_symport"/>
</dbReference>
<keyword evidence="5" id="KW-0769">Symport</keyword>
<evidence type="ECO:0000256" key="5">
    <source>
        <dbReference type="ARBA" id="ARBA00022847"/>
    </source>
</evidence>
<evidence type="ECO:0000256" key="2">
    <source>
        <dbReference type="ARBA" id="ARBA00006459"/>
    </source>
</evidence>
<gene>
    <name evidence="11" type="primary">slc6a5</name>
    <name evidence="11" type="ORF">Bhyg_05639</name>
</gene>
<evidence type="ECO:0000256" key="3">
    <source>
        <dbReference type="ARBA" id="ARBA00022448"/>
    </source>
</evidence>
<comment type="subcellular location">
    <subcellularLocation>
        <location evidence="1">Membrane</location>
        <topology evidence="1">Multi-pass membrane protein</topology>
    </subcellularLocation>
</comment>
<protein>
    <submittedName>
        <fullName evidence="11">Sodium- and chloride-dependent glycine transporter 2</fullName>
    </submittedName>
</protein>